<dbReference type="Proteomes" id="UP000190675">
    <property type="component" value="Chromosome I"/>
</dbReference>
<reference evidence="3 4" key="1">
    <citation type="submission" date="2016-11" db="EMBL/GenBank/DDBJ databases">
        <authorList>
            <person name="Jaros S."/>
            <person name="Januszkiewicz K."/>
            <person name="Wedrychowicz H."/>
        </authorList>
    </citation>
    <scope>NUCLEOTIDE SEQUENCE [LARGE SCALE GENOMIC DNA]</scope>
    <source>
        <strain evidence="3 4">GAS242</strain>
    </source>
</reference>
<evidence type="ECO:0000313" key="3">
    <source>
        <dbReference type="EMBL" id="SHG30940.1"/>
    </source>
</evidence>
<sequence>MRRTLTAAPRAVRIVCLAALVLAAFSLTNLVYQIVRKPSELLFFVGGALDKEPIETWRQYEPLFRTYSTSTITPELLAALAQVESTGNPVARTYWRWQLTWNPFAVYKPASSAVGMYQMTDAAYAEAARYCIRGNAVVDADCGFTGLYTRAIPSHAIELAAVYLDHNVAAVLARAPDAAASPQQKQDLAAFIHLCGAGPASAFAHRGFQMMAGERCGDHLVAAYLAKVNAMKRQFQRLAANGRN</sequence>
<accession>A0A1M5ISK5</accession>
<evidence type="ECO:0000313" key="4">
    <source>
        <dbReference type="Proteomes" id="UP000190675"/>
    </source>
</evidence>
<dbReference type="InterPro" id="IPR008258">
    <property type="entry name" value="Transglycosylase_SLT_dom_1"/>
</dbReference>
<dbReference type="EMBL" id="LT670818">
    <property type="protein sequence ID" value="SHG30940.1"/>
    <property type="molecule type" value="Genomic_DNA"/>
</dbReference>
<feature type="domain" description="Transglycosylase SLT" evidence="2">
    <location>
        <begin position="69"/>
        <end position="173"/>
    </location>
</feature>
<dbReference type="Gene3D" id="1.10.530.10">
    <property type="match status" value="1"/>
</dbReference>
<evidence type="ECO:0000256" key="1">
    <source>
        <dbReference type="ARBA" id="ARBA00009387"/>
    </source>
</evidence>
<proteinExistence type="inferred from homology"/>
<evidence type="ECO:0000259" key="2">
    <source>
        <dbReference type="Pfam" id="PF01464"/>
    </source>
</evidence>
<dbReference type="SUPFAM" id="SSF53955">
    <property type="entry name" value="Lysozyme-like"/>
    <property type="match status" value="1"/>
</dbReference>
<name>A0A1M5ISK5_9BRAD</name>
<organism evidence="3 4">
    <name type="scientific">Bradyrhizobium erythrophlei</name>
    <dbReference type="NCBI Taxonomy" id="1437360"/>
    <lineage>
        <taxon>Bacteria</taxon>
        <taxon>Pseudomonadati</taxon>
        <taxon>Pseudomonadota</taxon>
        <taxon>Alphaproteobacteria</taxon>
        <taxon>Hyphomicrobiales</taxon>
        <taxon>Nitrobacteraceae</taxon>
        <taxon>Bradyrhizobium</taxon>
    </lineage>
</organism>
<dbReference type="InterPro" id="IPR023346">
    <property type="entry name" value="Lysozyme-like_dom_sf"/>
</dbReference>
<protein>
    <submittedName>
        <fullName evidence="3">Transglycosylase SLT domain-containing protein</fullName>
    </submittedName>
</protein>
<dbReference type="Pfam" id="PF01464">
    <property type="entry name" value="SLT"/>
    <property type="match status" value="1"/>
</dbReference>
<dbReference type="AlphaFoldDB" id="A0A1M5ISK5"/>
<gene>
    <name evidence="3" type="ORF">SAMN05444169_1756</name>
</gene>
<comment type="similarity">
    <text evidence="1">Belongs to the virb1 family.</text>
</comment>